<dbReference type="Pfam" id="PF01138">
    <property type="entry name" value="RNase_PH"/>
    <property type="match status" value="1"/>
</dbReference>
<dbReference type="PANTHER" id="PTHR11953:SF0">
    <property type="entry name" value="EXOSOME COMPLEX COMPONENT RRP41"/>
    <property type="match status" value="1"/>
</dbReference>
<feature type="domain" description="Exoribonuclease phosphorolytic" evidence="3">
    <location>
        <begin position="57"/>
        <end position="122"/>
    </location>
</feature>
<dbReference type="GO" id="GO:0005730">
    <property type="term" value="C:nucleolus"/>
    <property type="evidence" value="ECO:0007669"/>
    <property type="project" value="TreeGrafter"/>
</dbReference>
<dbReference type="InterPro" id="IPR050080">
    <property type="entry name" value="RNase_PH"/>
</dbReference>
<gene>
    <name evidence="4" type="ORF">SARC_07370</name>
</gene>
<evidence type="ECO:0000259" key="2">
    <source>
        <dbReference type="Pfam" id="PF01138"/>
    </source>
</evidence>
<dbReference type="STRING" id="667725.A0A0L0FUP3"/>
<sequence length="147" mass="15927">MATLIQEIFESAVVTTNYPRSQIDIFVQVMQADGGQLSACVNAACLALIDAGIPLSDYVCSVTSSFIEDTPILDLNQTEKSAGGPEMVVAVLPKSKKVLMTQMDQRLHIDKLEGILELAVEGCTQIMEKFDATVRARTAQLLTSYGK</sequence>
<accession>A0A0L0FUP3</accession>
<dbReference type="PANTHER" id="PTHR11953">
    <property type="entry name" value="EXOSOME COMPLEX COMPONENT"/>
    <property type="match status" value="1"/>
</dbReference>
<dbReference type="AlphaFoldDB" id="A0A0L0FUP3"/>
<dbReference type="InterPro" id="IPR036345">
    <property type="entry name" value="ExoRNase_PH_dom2_sf"/>
</dbReference>
<dbReference type="GO" id="GO:0071028">
    <property type="term" value="P:nuclear mRNA surveillance"/>
    <property type="evidence" value="ECO:0007669"/>
    <property type="project" value="TreeGrafter"/>
</dbReference>
<evidence type="ECO:0000259" key="3">
    <source>
        <dbReference type="Pfam" id="PF03725"/>
    </source>
</evidence>
<dbReference type="InterPro" id="IPR020568">
    <property type="entry name" value="Ribosomal_Su5_D2-typ_SF"/>
</dbReference>
<dbReference type="GO" id="GO:0000176">
    <property type="term" value="C:nuclear exosome (RNase complex)"/>
    <property type="evidence" value="ECO:0007669"/>
    <property type="project" value="TreeGrafter"/>
</dbReference>
<evidence type="ECO:0000256" key="1">
    <source>
        <dbReference type="ARBA" id="ARBA00006678"/>
    </source>
</evidence>
<dbReference type="GO" id="GO:0016075">
    <property type="term" value="P:rRNA catabolic process"/>
    <property type="evidence" value="ECO:0007669"/>
    <property type="project" value="TreeGrafter"/>
</dbReference>
<evidence type="ECO:0000313" key="4">
    <source>
        <dbReference type="EMBL" id="KNC80276.1"/>
    </source>
</evidence>
<dbReference type="InterPro" id="IPR027408">
    <property type="entry name" value="PNPase/RNase_PH_dom_sf"/>
</dbReference>
<dbReference type="GO" id="GO:0000177">
    <property type="term" value="C:cytoplasmic exosome (RNase complex)"/>
    <property type="evidence" value="ECO:0007669"/>
    <property type="project" value="TreeGrafter"/>
</dbReference>
<dbReference type="Proteomes" id="UP000054560">
    <property type="component" value="Unassembled WGS sequence"/>
</dbReference>
<reference evidence="4 5" key="1">
    <citation type="submission" date="2011-02" db="EMBL/GenBank/DDBJ databases">
        <title>The Genome Sequence of Sphaeroforma arctica JP610.</title>
        <authorList>
            <consortium name="The Broad Institute Genome Sequencing Platform"/>
            <person name="Russ C."/>
            <person name="Cuomo C."/>
            <person name="Young S.K."/>
            <person name="Zeng Q."/>
            <person name="Gargeya S."/>
            <person name="Alvarado L."/>
            <person name="Berlin A."/>
            <person name="Chapman S.B."/>
            <person name="Chen Z."/>
            <person name="Freedman E."/>
            <person name="Gellesch M."/>
            <person name="Goldberg J."/>
            <person name="Griggs A."/>
            <person name="Gujja S."/>
            <person name="Heilman E."/>
            <person name="Heiman D."/>
            <person name="Howarth C."/>
            <person name="Mehta T."/>
            <person name="Neiman D."/>
            <person name="Pearson M."/>
            <person name="Roberts A."/>
            <person name="Saif S."/>
            <person name="Shea T."/>
            <person name="Shenoy N."/>
            <person name="Sisk P."/>
            <person name="Stolte C."/>
            <person name="Sykes S."/>
            <person name="White J."/>
            <person name="Yandava C."/>
            <person name="Burger G."/>
            <person name="Gray M.W."/>
            <person name="Holland P.W.H."/>
            <person name="King N."/>
            <person name="Lang F.B.F."/>
            <person name="Roger A.J."/>
            <person name="Ruiz-Trillo I."/>
            <person name="Haas B."/>
            <person name="Nusbaum C."/>
            <person name="Birren B."/>
        </authorList>
    </citation>
    <scope>NUCLEOTIDE SEQUENCE [LARGE SCALE GENOMIC DNA]</scope>
    <source>
        <strain evidence="4 5">JP610</strain>
    </source>
</reference>
<dbReference type="GeneID" id="25907874"/>
<dbReference type="SUPFAM" id="SSF54211">
    <property type="entry name" value="Ribosomal protein S5 domain 2-like"/>
    <property type="match status" value="1"/>
</dbReference>
<dbReference type="GO" id="GO:0071051">
    <property type="term" value="P:poly(A)-dependent snoRNA 3'-end processing"/>
    <property type="evidence" value="ECO:0007669"/>
    <property type="project" value="TreeGrafter"/>
</dbReference>
<name>A0A0L0FUP3_9EUKA</name>
<dbReference type="SUPFAM" id="SSF55666">
    <property type="entry name" value="Ribonuclease PH domain 2-like"/>
    <property type="match status" value="1"/>
</dbReference>
<dbReference type="eggNOG" id="KOG1068">
    <property type="taxonomic scope" value="Eukaryota"/>
</dbReference>
<dbReference type="InterPro" id="IPR015847">
    <property type="entry name" value="ExoRNase_PH_dom2"/>
</dbReference>
<protein>
    <submittedName>
        <fullName evidence="4">Uncharacterized protein</fullName>
    </submittedName>
</protein>
<dbReference type="OrthoDB" id="27298at2759"/>
<proteinExistence type="inferred from homology"/>
<dbReference type="Pfam" id="PF03725">
    <property type="entry name" value="RNase_PH_C"/>
    <property type="match status" value="1"/>
</dbReference>
<dbReference type="InterPro" id="IPR001247">
    <property type="entry name" value="ExoRNase_PH_dom1"/>
</dbReference>
<dbReference type="RefSeq" id="XP_014154178.1">
    <property type="nucleotide sequence ID" value="XM_014298703.1"/>
</dbReference>
<evidence type="ECO:0000313" key="5">
    <source>
        <dbReference type="Proteomes" id="UP000054560"/>
    </source>
</evidence>
<dbReference type="EMBL" id="KQ242174">
    <property type="protein sequence ID" value="KNC80276.1"/>
    <property type="molecule type" value="Genomic_DNA"/>
</dbReference>
<keyword evidence="5" id="KW-1185">Reference proteome</keyword>
<dbReference type="GO" id="GO:0003723">
    <property type="term" value="F:RNA binding"/>
    <property type="evidence" value="ECO:0007669"/>
    <property type="project" value="TreeGrafter"/>
</dbReference>
<dbReference type="Gene3D" id="3.30.230.70">
    <property type="entry name" value="GHMP Kinase, N-terminal domain"/>
    <property type="match status" value="1"/>
</dbReference>
<dbReference type="GO" id="GO:0034475">
    <property type="term" value="P:U4 snRNA 3'-end processing"/>
    <property type="evidence" value="ECO:0007669"/>
    <property type="project" value="TreeGrafter"/>
</dbReference>
<feature type="domain" description="Exoribonuclease phosphorolytic" evidence="2">
    <location>
        <begin position="1"/>
        <end position="54"/>
    </location>
</feature>
<organism evidence="4 5">
    <name type="scientific">Sphaeroforma arctica JP610</name>
    <dbReference type="NCBI Taxonomy" id="667725"/>
    <lineage>
        <taxon>Eukaryota</taxon>
        <taxon>Ichthyosporea</taxon>
        <taxon>Ichthyophonida</taxon>
        <taxon>Sphaeroforma</taxon>
    </lineage>
</organism>
<comment type="similarity">
    <text evidence="1">Belongs to the RNase PH family.</text>
</comment>